<proteinExistence type="predicted"/>
<sequence length="97" mass="11110">MGRPSKYSDEFRRDAVALYRASEGRRTFAAVAKEIGVNHETLRNWVRAADAEPASTGQALSADERAELARLRKAEREWQVEKEILRRAAACFEREMK</sequence>
<reference evidence="1 2" key="1">
    <citation type="submission" date="2018-11" db="EMBL/GenBank/DDBJ databases">
        <title>Sequencing the genomes of 1000 actinobacteria strains.</title>
        <authorList>
            <person name="Klenk H.-P."/>
        </authorList>
    </citation>
    <scope>NUCLEOTIDE SEQUENCE [LARGE SCALE GENOMIC DNA]</scope>
    <source>
        <strain evidence="1 2">DSM 44780</strain>
    </source>
</reference>
<gene>
    <name evidence="1" type="ORF">EDD39_6334</name>
</gene>
<evidence type="ECO:0000313" key="1">
    <source>
        <dbReference type="EMBL" id="ROR38161.1"/>
    </source>
</evidence>
<dbReference type="Gene3D" id="1.10.10.60">
    <property type="entry name" value="Homeodomain-like"/>
    <property type="match status" value="1"/>
</dbReference>
<accession>A0A8G1X9E0</accession>
<dbReference type="GO" id="GO:0006313">
    <property type="term" value="P:DNA transposition"/>
    <property type="evidence" value="ECO:0007669"/>
    <property type="project" value="InterPro"/>
</dbReference>
<dbReference type="GO" id="GO:0003677">
    <property type="term" value="F:DNA binding"/>
    <property type="evidence" value="ECO:0007669"/>
    <property type="project" value="InterPro"/>
</dbReference>
<protein>
    <submittedName>
        <fullName evidence="1">Transposase</fullName>
    </submittedName>
</protein>
<dbReference type="AlphaFoldDB" id="A0A8G1X9E0"/>
<dbReference type="Pfam" id="PF01527">
    <property type="entry name" value="HTH_Tnp_1"/>
    <property type="match status" value="1"/>
</dbReference>
<dbReference type="InterPro" id="IPR002514">
    <property type="entry name" value="Transposase_8"/>
</dbReference>
<dbReference type="GO" id="GO:0004803">
    <property type="term" value="F:transposase activity"/>
    <property type="evidence" value="ECO:0007669"/>
    <property type="project" value="InterPro"/>
</dbReference>
<dbReference type="InterPro" id="IPR009057">
    <property type="entry name" value="Homeodomain-like_sf"/>
</dbReference>
<dbReference type="EMBL" id="RJVJ01000002">
    <property type="protein sequence ID" value="ROR38161.1"/>
    <property type="molecule type" value="Genomic_DNA"/>
</dbReference>
<comment type="caution">
    <text evidence="1">The sequence shown here is derived from an EMBL/GenBank/DDBJ whole genome shotgun (WGS) entry which is preliminary data.</text>
</comment>
<organism evidence="1 2">
    <name type="scientific">Kitasatospora cineracea</name>
    <dbReference type="NCBI Taxonomy" id="88074"/>
    <lineage>
        <taxon>Bacteria</taxon>
        <taxon>Bacillati</taxon>
        <taxon>Actinomycetota</taxon>
        <taxon>Actinomycetes</taxon>
        <taxon>Kitasatosporales</taxon>
        <taxon>Streptomycetaceae</taxon>
        <taxon>Kitasatospora</taxon>
    </lineage>
</organism>
<name>A0A8G1X9E0_9ACTN</name>
<dbReference type="Proteomes" id="UP000267408">
    <property type="component" value="Unassembled WGS sequence"/>
</dbReference>
<evidence type="ECO:0000313" key="2">
    <source>
        <dbReference type="Proteomes" id="UP000267408"/>
    </source>
</evidence>
<dbReference type="SUPFAM" id="SSF46689">
    <property type="entry name" value="Homeodomain-like"/>
    <property type="match status" value="1"/>
</dbReference>